<keyword evidence="2" id="KW-1185">Reference proteome</keyword>
<sequence>MFDSWYPKHHVQISCNGSYFGIPNKYGTHSDRVGHPDWDMSRLNWFDLFIITSSREFSNYYSSSLSSDDYDLNFKNLLSRPQIPRKAKGGLSRRKLLLGIPSVFVAHQRGLQTITQLNAKLRKLNDQCEGLANQWNAFQTEISRLKK</sequence>
<evidence type="ECO:0000313" key="2">
    <source>
        <dbReference type="Proteomes" id="UP000596661"/>
    </source>
</evidence>
<organism evidence="1 2">
    <name type="scientific">Cannabis sativa</name>
    <name type="common">Hemp</name>
    <name type="synonym">Marijuana</name>
    <dbReference type="NCBI Taxonomy" id="3483"/>
    <lineage>
        <taxon>Eukaryota</taxon>
        <taxon>Viridiplantae</taxon>
        <taxon>Streptophyta</taxon>
        <taxon>Embryophyta</taxon>
        <taxon>Tracheophyta</taxon>
        <taxon>Spermatophyta</taxon>
        <taxon>Magnoliopsida</taxon>
        <taxon>eudicotyledons</taxon>
        <taxon>Gunneridae</taxon>
        <taxon>Pentapetalae</taxon>
        <taxon>rosids</taxon>
        <taxon>fabids</taxon>
        <taxon>Rosales</taxon>
        <taxon>Cannabaceae</taxon>
        <taxon>Cannabis</taxon>
    </lineage>
</organism>
<dbReference type="EnsemblPlants" id="evm.model.08.801">
    <property type="protein sequence ID" value="cds.evm.model.08.801"/>
    <property type="gene ID" value="evm.TU.08.801"/>
</dbReference>
<evidence type="ECO:0000313" key="1">
    <source>
        <dbReference type="EnsemblPlants" id="cds.evm.model.08.801"/>
    </source>
</evidence>
<reference evidence="1" key="2">
    <citation type="submission" date="2021-03" db="UniProtKB">
        <authorList>
            <consortium name="EnsemblPlants"/>
        </authorList>
    </citation>
    <scope>IDENTIFICATION</scope>
</reference>
<dbReference type="Proteomes" id="UP000596661">
    <property type="component" value="Chromosome 8"/>
</dbReference>
<dbReference type="Gramene" id="evm.model.08.801">
    <property type="protein sequence ID" value="cds.evm.model.08.801"/>
    <property type="gene ID" value="evm.TU.08.801"/>
</dbReference>
<name>A0A803QCE8_CANSA</name>
<protein>
    <submittedName>
        <fullName evidence="1">Uncharacterized protein</fullName>
    </submittedName>
</protein>
<dbReference type="AlphaFoldDB" id="A0A803QCE8"/>
<dbReference type="EMBL" id="UZAU01000693">
    <property type="status" value="NOT_ANNOTATED_CDS"/>
    <property type="molecule type" value="Genomic_DNA"/>
</dbReference>
<accession>A0A803QCE8</accession>
<proteinExistence type="predicted"/>
<reference evidence="1" key="1">
    <citation type="submission" date="2018-11" db="EMBL/GenBank/DDBJ databases">
        <authorList>
            <person name="Grassa J C."/>
        </authorList>
    </citation>
    <scope>NUCLEOTIDE SEQUENCE [LARGE SCALE GENOMIC DNA]</scope>
</reference>